<evidence type="ECO:0000256" key="3">
    <source>
        <dbReference type="ARBA" id="ARBA00022548"/>
    </source>
</evidence>
<keyword evidence="7" id="KW-0443">Lipid metabolism</keyword>
<dbReference type="InterPro" id="IPR007867">
    <property type="entry name" value="GMC_OxRtase_C"/>
</dbReference>
<dbReference type="InterPro" id="IPR000172">
    <property type="entry name" value="GMC_OxRdtase_N"/>
</dbReference>
<sequence length="505" mass="53259">MRLSRRGFIQRSSAMAAASVLPIGCSDSSDHSAPDSRRAIIIGSGFAGSVAALRLAEAGIRSIVLERGRQWTVEGSDTFPTTAALDKRASWTIPAAGSGSQGTTYAGLLETISGSNVSAVCGACVGGGSLVYGGVLIQPPKDAFESVFPYLSYDAMDSIYYPRVIAQIGASPIPDDILASPNYSAQRIFIRDVEAAGYTALKPAASFDWDIIRREIAGEIPAAASVGEYPFGCNSGAKQSTDKNYLKLAVSSGLAEVRSLTEVEMISEKSPRGYTVTCRSITADGELLERYALEADYLFMAAGSMNTTKLLLKSQQSGELNGANQQIGQQWGTNGDQLLAQLHPKVSATPQGGPACIAAEDRSNPNHPVTFMHSPLAFGTLQLQLAMSVPDETGRLSYDAIDDTVQINWSTDTATPSAMARQTSFNHLVAQNGGTEAPFIEGQIWHPLGGAVMGDACDEIGQLYGYRNLFVIDGSLLPGSAATVNPALTVAANAERVMEALIPSL</sequence>
<evidence type="ECO:0000256" key="6">
    <source>
        <dbReference type="ARBA" id="ARBA00023002"/>
    </source>
</evidence>
<dbReference type="RefSeq" id="WP_279250222.1">
    <property type="nucleotide sequence ID" value="NZ_SHNO01000001.1"/>
</dbReference>
<dbReference type="EMBL" id="SHNO01000001">
    <property type="protein sequence ID" value="MCX2978526.1"/>
    <property type="molecule type" value="Genomic_DNA"/>
</dbReference>
<dbReference type="InterPro" id="IPR052542">
    <property type="entry name" value="Cholesterol_Oxidase"/>
</dbReference>
<protein>
    <recommendedName>
        <fullName evidence="14">Cholesterol oxidase</fullName>
        <ecNumber evidence="13">1.1.3.6</ecNumber>
        <ecNumber evidence="11">5.3.3.1</ecNumber>
    </recommendedName>
    <alternativeName>
        <fullName evidence="15">Cholesterol isomerase</fullName>
    </alternativeName>
</protein>
<proteinExistence type="inferred from homology"/>
<dbReference type="EC" id="5.3.3.1" evidence="11"/>
<comment type="similarity">
    <text evidence="2">Belongs to the GMC oxidoreductase family.</text>
</comment>
<keyword evidence="19" id="KW-1185">Reference proteome</keyword>
<feature type="domain" description="Glucose-methanol-choline oxidoreductase N-terminal" evidence="16">
    <location>
        <begin position="43"/>
        <end position="315"/>
    </location>
</feature>
<dbReference type="PRINTS" id="PR00411">
    <property type="entry name" value="PNDRDTASEI"/>
</dbReference>
<keyword evidence="4" id="KW-0285">Flavoprotein</keyword>
<evidence type="ECO:0000256" key="15">
    <source>
        <dbReference type="ARBA" id="ARBA00049778"/>
    </source>
</evidence>
<comment type="cofactor">
    <cofactor evidence="1">
        <name>FAD</name>
        <dbReference type="ChEBI" id="CHEBI:57692"/>
    </cofactor>
</comment>
<comment type="pathway">
    <text evidence="12">Steroid metabolism; cholesterol degradation.</text>
</comment>
<reference evidence="18" key="1">
    <citation type="submission" date="2019-02" db="EMBL/GenBank/DDBJ databases">
        <authorList>
            <person name="Li S.-H."/>
        </authorList>
    </citation>
    <scope>NUCLEOTIDE SEQUENCE</scope>
    <source>
        <strain evidence="18">IMCC11814</strain>
    </source>
</reference>
<organism evidence="18 19">
    <name type="scientific">Candidatus Marimicrobium litorale</name>
    <dbReference type="NCBI Taxonomy" id="2518991"/>
    <lineage>
        <taxon>Bacteria</taxon>
        <taxon>Pseudomonadati</taxon>
        <taxon>Pseudomonadota</taxon>
        <taxon>Gammaproteobacteria</taxon>
        <taxon>Cellvibrionales</taxon>
        <taxon>Halieaceae</taxon>
        <taxon>Marimicrobium</taxon>
    </lineage>
</organism>
<dbReference type="PROSITE" id="PS51318">
    <property type="entry name" value="TAT"/>
    <property type="match status" value="1"/>
</dbReference>
<evidence type="ECO:0000259" key="16">
    <source>
        <dbReference type="Pfam" id="PF00732"/>
    </source>
</evidence>
<gene>
    <name evidence="18" type="ORF">EYC82_14260</name>
</gene>
<dbReference type="InterPro" id="IPR036188">
    <property type="entry name" value="FAD/NAD-bd_sf"/>
</dbReference>
<keyword evidence="10" id="KW-0413">Isomerase</keyword>
<evidence type="ECO:0000256" key="2">
    <source>
        <dbReference type="ARBA" id="ARBA00010790"/>
    </source>
</evidence>
<evidence type="ECO:0000256" key="9">
    <source>
        <dbReference type="ARBA" id="ARBA00023221"/>
    </source>
</evidence>
<name>A0ABT3T9P2_9GAMM</name>
<keyword evidence="6" id="KW-0560">Oxidoreductase</keyword>
<dbReference type="SUPFAM" id="SSF51905">
    <property type="entry name" value="FAD/NAD(P)-binding domain"/>
    <property type="match status" value="1"/>
</dbReference>
<dbReference type="Gene3D" id="3.50.50.60">
    <property type="entry name" value="FAD/NAD(P)-binding domain"/>
    <property type="match status" value="1"/>
</dbReference>
<evidence type="ECO:0000313" key="19">
    <source>
        <dbReference type="Proteomes" id="UP001143304"/>
    </source>
</evidence>
<evidence type="ECO:0000256" key="10">
    <source>
        <dbReference type="ARBA" id="ARBA00023235"/>
    </source>
</evidence>
<evidence type="ECO:0000256" key="13">
    <source>
        <dbReference type="ARBA" id="ARBA00049723"/>
    </source>
</evidence>
<dbReference type="SUPFAM" id="SSF54373">
    <property type="entry name" value="FAD-linked reductases, C-terminal domain"/>
    <property type="match status" value="1"/>
</dbReference>
<evidence type="ECO:0000256" key="1">
    <source>
        <dbReference type="ARBA" id="ARBA00001974"/>
    </source>
</evidence>
<evidence type="ECO:0000256" key="8">
    <source>
        <dbReference type="ARBA" id="ARBA00023166"/>
    </source>
</evidence>
<evidence type="ECO:0000256" key="7">
    <source>
        <dbReference type="ARBA" id="ARBA00023098"/>
    </source>
</evidence>
<dbReference type="Gene3D" id="3.30.410.10">
    <property type="entry name" value="Cholesterol Oxidase, domain 2"/>
    <property type="match status" value="1"/>
</dbReference>
<evidence type="ECO:0000313" key="18">
    <source>
        <dbReference type="EMBL" id="MCX2978526.1"/>
    </source>
</evidence>
<dbReference type="PANTHER" id="PTHR47470">
    <property type="entry name" value="CHOLESTEROL OXIDASE"/>
    <property type="match status" value="1"/>
</dbReference>
<keyword evidence="3" id="KW-0153">Cholesterol metabolism</keyword>
<keyword evidence="5" id="KW-0274">FAD</keyword>
<dbReference type="EC" id="1.1.3.6" evidence="13"/>
<evidence type="ECO:0000256" key="14">
    <source>
        <dbReference type="ARBA" id="ARBA00049744"/>
    </source>
</evidence>
<evidence type="ECO:0000256" key="4">
    <source>
        <dbReference type="ARBA" id="ARBA00022630"/>
    </source>
</evidence>
<feature type="domain" description="Glucose-methanol-choline oxidoreductase C-terminal" evidence="17">
    <location>
        <begin position="443"/>
        <end position="494"/>
    </location>
</feature>
<accession>A0ABT3T9P2</accession>
<keyword evidence="9" id="KW-0753">Steroid metabolism</keyword>
<dbReference type="InterPro" id="IPR006311">
    <property type="entry name" value="TAT_signal"/>
</dbReference>
<evidence type="ECO:0000256" key="12">
    <source>
        <dbReference type="ARBA" id="ARBA00049645"/>
    </source>
</evidence>
<dbReference type="Pfam" id="PF05199">
    <property type="entry name" value="GMC_oxred_C"/>
    <property type="match status" value="1"/>
</dbReference>
<evidence type="ECO:0000259" key="17">
    <source>
        <dbReference type="Pfam" id="PF05199"/>
    </source>
</evidence>
<comment type="caution">
    <text evidence="18">The sequence shown here is derived from an EMBL/GenBank/DDBJ whole genome shotgun (WGS) entry which is preliminary data.</text>
</comment>
<dbReference type="Proteomes" id="UP001143304">
    <property type="component" value="Unassembled WGS sequence"/>
</dbReference>
<evidence type="ECO:0000256" key="11">
    <source>
        <dbReference type="ARBA" id="ARBA00038856"/>
    </source>
</evidence>
<dbReference type="PRINTS" id="PR00368">
    <property type="entry name" value="FADPNR"/>
</dbReference>
<dbReference type="PANTHER" id="PTHR47470:SF1">
    <property type="entry name" value="FAD-DEPENDENT OXIDOREDUCTASE 2 FAD BINDING DOMAIN-CONTAINING PROTEIN"/>
    <property type="match status" value="1"/>
</dbReference>
<keyword evidence="8" id="KW-1207">Sterol metabolism</keyword>
<dbReference type="Pfam" id="PF00732">
    <property type="entry name" value="GMC_oxred_N"/>
    <property type="match status" value="1"/>
</dbReference>
<evidence type="ECO:0000256" key="5">
    <source>
        <dbReference type="ARBA" id="ARBA00022827"/>
    </source>
</evidence>